<dbReference type="EMBL" id="JADQDQ010000021">
    <property type="protein sequence ID" value="MBF9239898.1"/>
    <property type="molecule type" value="Genomic_DNA"/>
</dbReference>
<dbReference type="Gene3D" id="2.60.40.10">
    <property type="entry name" value="Immunoglobulins"/>
    <property type="match status" value="3"/>
</dbReference>
<dbReference type="SUPFAM" id="SSF63446">
    <property type="entry name" value="Type I dockerin domain"/>
    <property type="match status" value="1"/>
</dbReference>
<gene>
    <name evidence="3" type="ORF">I2I05_21075</name>
</gene>
<dbReference type="InterPro" id="IPR002909">
    <property type="entry name" value="IPT_dom"/>
</dbReference>
<accession>A0ABS0INF5</accession>
<dbReference type="InterPro" id="IPR013783">
    <property type="entry name" value="Ig-like_fold"/>
</dbReference>
<dbReference type="InterPro" id="IPR036439">
    <property type="entry name" value="Dockerin_dom_sf"/>
</dbReference>
<dbReference type="RefSeq" id="WP_196284249.1">
    <property type="nucleotide sequence ID" value="NZ_JADQDQ010000021.1"/>
</dbReference>
<evidence type="ECO:0000313" key="4">
    <source>
        <dbReference type="Proteomes" id="UP000597617"/>
    </source>
</evidence>
<evidence type="ECO:0000259" key="2">
    <source>
        <dbReference type="PROSITE" id="PS51766"/>
    </source>
</evidence>
<sequence length="1543" mass="153401">MLPTLSFSLFTLPHLRGRALWPTAWWLLTASLVALASFGASAQQRPRTTQATPTAQPLSGALNPDGTLRPGASGSFDPAGYRMVTASNGQPAFRPASLNGAGDENWQGGFSDGVMGGSILALAVSGTNVYVGGTFTTAGGVAANKVAKWNGTAWSALGTGLNSTVLALAVSGPDVYVGGGFTTAGGVAANYVAKWNGTAWSALGPGLNSTVSALAVSNTNVYVGGQFTSAGGVAANYIAKWNGTAWSALGTGLNERVYALAVSGTDVYVGGGFTTAGGVVANNVARWNGTAWSALGTGLNSTVLALAVSGTNVYAGGNFTTAGGVVANYIAKWNGTAWSALGPGLNIPVLALAVSGTDVYVGSSFTTAGGVLANNVARWNGTAWSALGTGLGNTVQALAVSGTDVYAGGNFTTAGGVVANNVARWNGTAWSALGTGTGLNGPVNALAVSGTDVYVGGNFTSAGGVTANKVAKWNGTAWSALGTGFTGQVNALAVSGTNVYVGGFFTSAGGVAANYVAKWNGTAWSALGAGLNGRVSALAVSGPDVYAGGGFTTAGGVAANYVAKWNGTAWNALGTGPGLNSTVSTLAVSGTDVYVGGGFTTADGLAVNYVAKWNGTAWSALGTGLNNGVNALAVSGPDVYVGGGFTAAGGVAANYVAKWNGTAWSALGTGLSFPASAVAILGPDVYVGGGFTNAGGVTARRIAKWNGNAWSALGTGLNNQVNALAAMNSKVYAGGFFSATGDDSQGSAYFGVFLPPPPPALTSFTPTSGFAGTVVTLTGTNLTGATSVRFNGTAATPFTVVSATRITATLPAGATTGTVSVTASGGTATSTGVFTVLAAPTITGFSPASGSVGASIAIGGTHLSGATALSFNNVACPAGTFAVNSANQITATVPAGASTGTIRVTTPGGTATSTGTFTVVGGPTITSLSPTSGPAGTLVILTGTNFTNVQRVRMGARAVAYTVLSATSLRVTVPVGVFANAFTVTTAYGSATSAVFTPTGTLNLVADSVVAIPTRQVVIPVRVGGFQSLIGLQGNLTWGPGLTYAGVEQLNPALGLAAANFGTAQTATNTLYFAWNQANNTATSLPDNTVLFALRFDVAATVPPGGSVPVNLPPEQTPFEAVRSDFTVFPTYPVAGKAQVLLAALSGSVHTRTGAGVPNATLAIAGPGFAPNQVTPVNGSFGFPALVGTASYALRPSKTSEQTPTNGVTVSDIALVQRHILTTALLGDAYRFFAADVNRDNAVTVADVALIRDLILRTRSSFPKGRLWTFVRSNQTFANANAPGAPDTARTYTNLALVNVGQDFVACKLGDVNDTWNAALPRPAQPAAPLTLTVGSGTVAPGGRLALPITMGGMAAGAVQFTVSWPAEALRLRRATTGTAGVSLGVADSVAGTLTVVAVDPAGAALAAGTTLVTLEVEARDPQGVTAQVAITSAVTPALAYTHPDLAPLALTTQAGVVRVGAPTSTSALTTGQVLGLWPNPAHETVRLAGPARTAVLVVNALGQVVRRTRLDSAGAVTLNVRGLAPGVYGVRAGTAVRRLVVE</sequence>
<comment type="caution">
    <text evidence="3">The sequence shown here is derived from an EMBL/GenBank/DDBJ whole genome shotgun (WGS) entry which is preliminary data.</text>
</comment>
<dbReference type="CDD" id="cd00603">
    <property type="entry name" value="IPT_PCSR"/>
    <property type="match status" value="1"/>
</dbReference>
<evidence type="ECO:0000313" key="3">
    <source>
        <dbReference type="EMBL" id="MBF9239898.1"/>
    </source>
</evidence>
<dbReference type="Gene3D" id="1.10.1330.10">
    <property type="entry name" value="Dockerin domain"/>
    <property type="match status" value="1"/>
</dbReference>
<feature type="domain" description="Dockerin" evidence="2">
    <location>
        <begin position="1195"/>
        <end position="1264"/>
    </location>
</feature>
<feature type="compositionally biased region" description="Low complexity" evidence="1">
    <location>
        <begin position="43"/>
        <end position="57"/>
    </location>
</feature>
<dbReference type="Pfam" id="PF01833">
    <property type="entry name" value="TIG"/>
    <property type="match status" value="3"/>
</dbReference>
<dbReference type="PANTHER" id="PTHR31778">
    <property type="entry name" value="BUD SITE SELECTION PROTEIN RAX2"/>
    <property type="match status" value="1"/>
</dbReference>
<dbReference type="InterPro" id="IPR016134">
    <property type="entry name" value="Dockerin_dom"/>
</dbReference>
<dbReference type="Gene3D" id="2.60.40.680">
    <property type="match status" value="2"/>
</dbReference>
<dbReference type="PANTHER" id="PTHR31778:SF2">
    <property type="entry name" value="BUD SITE SELECTION PROTEIN RAX2"/>
    <property type="match status" value="1"/>
</dbReference>
<dbReference type="Pfam" id="PF12768">
    <property type="entry name" value="Rax2"/>
    <property type="match status" value="1"/>
</dbReference>
<dbReference type="Proteomes" id="UP000597617">
    <property type="component" value="Unassembled WGS sequence"/>
</dbReference>
<organism evidence="3 4">
    <name type="scientific">Hymenobacter jeongseonensis</name>
    <dbReference type="NCBI Taxonomy" id="2791027"/>
    <lineage>
        <taxon>Bacteria</taxon>
        <taxon>Pseudomonadati</taxon>
        <taxon>Bacteroidota</taxon>
        <taxon>Cytophagia</taxon>
        <taxon>Cytophagales</taxon>
        <taxon>Hymenobacteraceae</taxon>
        <taxon>Hymenobacter</taxon>
    </lineage>
</organism>
<dbReference type="CDD" id="cd14252">
    <property type="entry name" value="Dockerin_like"/>
    <property type="match status" value="1"/>
</dbReference>
<proteinExistence type="predicted"/>
<name>A0ABS0INF5_9BACT</name>
<dbReference type="SUPFAM" id="SSF81296">
    <property type="entry name" value="E set domains"/>
    <property type="match status" value="3"/>
</dbReference>
<keyword evidence="4" id="KW-1185">Reference proteome</keyword>
<dbReference type="CDD" id="cd00102">
    <property type="entry name" value="IPT"/>
    <property type="match status" value="2"/>
</dbReference>
<protein>
    <submittedName>
        <fullName evidence="3">IPT/TIG domain-containing protein</fullName>
    </submittedName>
</protein>
<dbReference type="PROSITE" id="PS51766">
    <property type="entry name" value="DOCKERIN"/>
    <property type="match status" value="1"/>
</dbReference>
<feature type="region of interest" description="Disordered" evidence="1">
    <location>
        <begin position="43"/>
        <end position="69"/>
    </location>
</feature>
<evidence type="ECO:0000256" key="1">
    <source>
        <dbReference type="SAM" id="MobiDB-lite"/>
    </source>
</evidence>
<reference evidence="3 4" key="1">
    <citation type="submission" date="2020-11" db="EMBL/GenBank/DDBJ databases">
        <authorList>
            <person name="Kim M.K."/>
        </authorList>
    </citation>
    <scope>NUCLEOTIDE SEQUENCE [LARGE SCALE GENOMIC DNA]</scope>
    <source>
        <strain evidence="3 4">BT683</strain>
    </source>
</reference>
<dbReference type="InterPro" id="IPR014756">
    <property type="entry name" value="Ig_E-set"/>
</dbReference>
<dbReference type="InterPro" id="IPR024982">
    <property type="entry name" value="Rax2-like_C"/>
</dbReference>
<dbReference type="SMART" id="SM00429">
    <property type="entry name" value="IPT"/>
    <property type="match status" value="3"/>
</dbReference>